<dbReference type="GO" id="GO:0042773">
    <property type="term" value="P:ATP synthesis coupled electron transport"/>
    <property type="evidence" value="ECO:0007669"/>
    <property type="project" value="InterPro"/>
</dbReference>
<dbReference type="AlphaFoldDB" id="A0A386JN94"/>
<feature type="transmembrane region" description="Helical" evidence="9">
    <location>
        <begin position="232"/>
        <end position="253"/>
    </location>
</feature>
<evidence type="ECO:0000256" key="5">
    <source>
        <dbReference type="ARBA" id="ARBA00022989"/>
    </source>
</evidence>
<evidence type="ECO:0000256" key="8">
    <source>
        <dbReference type="ARBA" id="ARBA00049551"/>
    </source>
</evidence>
<dbReference type="GO" id="GO:0008137">
    <property type="term" value="F:NADH dehydrogenase (ubiquinone) activity"/>
    <property type="evidence" value="ECO:0007669"/>
    <property type="project" value="UniProtKB-EC"/>
</dbReference>
<feature type="transmembrane region" description="Helical" evidence="9">
    <location>
        <begin position="356"/>
        <end position="374"/>
    </location>
</feature>
<gene>
    <name evidence="11" type="primary">ND5</name>
</gene>
<feature type="transmembrane region" description="Helical" evidence="9">
    <location>
        <begin position="288"/>
        <end position="306"/>
    </location>
</feature>
<geneLocation type="mitochondrion" evidence="11"/>
<dbReference type="InterPro" id="IPR003945">
    <property type="entry name" value="NU5C-like"/>
</dbReference>
<dbReference type="InterPro" id="IPR001750">
    <property type="entry name" value="ND/Mrp_TM"/>
</dbReference>
<dbReference type="RefSeq" id="YP_010133504.1">
    <property type="nucleotide sequence ID" value="NC_056779.1"/>
</dbReference>
<feature type="transmembrane region" description="Helical" evidence="9">
    <location>
        <begin position="532"/>
        <end position="553"/>
    </location>
</feature>
<dbReference type="EMBL" id="MH001225">
    <property type="protein sequence ID" value="AYD72937.1"/>
    <property type="molecule type" value="Genomic_DNA"/>
</dbReference>
<comment type="function">
    <text evidence="1">Core subunit of the mitochondrial membrane respiratory chain NADH dehydrogenase (Complex I) that is believed to belong to the minimal assembly required for catalysis. Complex I functions in the transfer of electrons from NADH to the respiratory chain. The immediate electron acceptor for the enzyme is believed to be ubiquinone.</text>
</comment>
<feature type="transmembrane region" description="Helical" evidence="9">
    <location>
        <begin position="7"/>
        <end position="31"/>
    </location>
</feature>
<evidence type="ECO:0000256" key="1">
    <source>
        <dbReference type="ARBA" id="ARBA00003257"/>
    </source>
</evidence>
<keyword evidence="4 9" id="KW-0812">Transmembrane</keyword>
<comment type="catalytic activity">
    <reaction evidence="8">
        <text>a ubiquinone + NADH + 5 H(+)(in) = a ubiquinol + NAD(+) + 4 H(+)(out)</text>
        <dbReference type="Rhea" id="RHEA:29091"/>
        <dbReference type="Rhea" id="RHEA-COMP:9565"/>
        <dbReference type="Rhea" id="RHEA-COMP:9566"/>
        <dbReference type="ChEBI" id="CHEBI:15378"/>
        <dbReference type="ChEBI" id="CHEBI:16389"/>
        <dbReference type="ChEBI" id="CHEBI:17976"/>
        <dbReference type="ChEBI" id="CHEBI:57540"/>
        <dbReference type="ChEBI" id="CHEBI:57945"/>
        <dbReference type="EC" id="7.1.1.2"/>
    </reaction>
</comment>
<feature type="transmembrane region" description="Helical" evidence="9">
    <location>
        <begin position="83"/>
        <end position="100"/>
    </location>
</feature>
<dbReference type="PANTHER" id="PTHR42829:SF2">
    <property type="entry name" value="NADH-UBIQUINONE OXIDOREDUCTASE CHAIN 5"/>
    <property type="match status" value="1"/>
</dbReference>
<dbReference type="GeneID" id="67122856"/>
<comment type="subcellular location">
    <subcellularLocation>
        <location evidence="2">Membrane</location>
        <topology evidence="2">Multi-pass membrane protein</topology>
    </subcellularLocation>
</comment>
<dbReference type="PRINTS" id="PR01434">
    <property type="entry name" value="NADHDHGNASE5"/>
</dbReference>
<evidence type="ECO:0000256" key="4">
    <source>
        <dbReference type="ARBA" id="ARBA00022692"/>
    </source>
</evidence>
<evidence type="ECO:0000259" key="10">
    <source>
        <dbReference type="Pfam" id="PF00361"/>
    </source>
</evidence>
<keyword evidence="5 9" id="KW-1133">Transmembrane helix</keyword>
<sequence>MLWVWVFFFPFFIGLFGFVGGLFFLKSIYLLSWEITVFRESNFEMLLVVDSFSMIFLFTVGMVSSFVLLYSNYYMMGSLFKKKFILVMMIFILSMFVLSLSGDLFWVMIGWDGLGFSSMCLIFFFQNWKSFNSSMVTFISNRIGDFLIISFFCFSILFNGSLFFENYVSSSFLGLFLCFGALSKSAQVPFSAWLPLAMAAPTPVSSLVHSSTLVTAGVFLLIRFKSFLCEKLFSVIFLVSFITIFLAGMSSVGEYDLKKVIALSTLSHIGLMMMFVGMESFISAKIHLVIHAFFKSLLFMISGFIIHENNNFQDIRFISMSSSNYFFSMTFLLSTFSMMGAPFFSGFFSKEILLGWVYESTVSMVSVVLFFFSVSLTCSYSIRLLFYFFFPYFSFSFMIPSSEYPSKMFFFMSVVSSFLAGVMVFVLIGKEESEISFTVFSSFQKVGLLVSIVIGLLIGGVFSFFFSLLNSKVLKVCQNMWMISSMNYMPQKLVFNVSSFFFLKSDVKFLDYFTFFSGSTFSFLSKFCMKSLYLNPFIYLKVCCFLGLSIFFFI</sequence>
<dbReference type="GO" id="GO:0015990">
    <property type="term" value="P:electron transport coupled proton transport"/>
    <property type="evidence" value="ECO:0007669"/>
    <property type="project" value="TreeGrafter"/>
</dbReference>
<keyword evidence="11" id="KW-0496">Mitochondrion</keyword>
<reference evidence="11" key="1">
    <citation type="journal article" date="2018" name="Syst. Biol.">
        <title>Mitochondrial Genome Fragmentation Unites the Parasitic Lice of Eutherian Mammals.</title>
        <authorList>
            <person name="Song F."/>
            <person name="Li H."/>
            <person name="Liu G.-H."/>
            <person name="Wang W."/>
            <person name="James P."/>
            <person name="Colwell D.D."/>
            <person name="Tran A."/>
            <person name="Gong S."/>
            <person name="Cai W."/>
            <person name="Shao R."/>
        </authorList>
    </citation>
    <scope>NUCLEOTIDE SEQUENCE</scope>
</reference>
<feature type="transmembrane region" description="Helical" evidence="9">
    <location>
        <begin position="192"/>
        <end position="220"/>
    </location>
</feature>
<evidence type="ECO:0000256" key="7">
    <source>
        <dbReference type="ARBA" id="ARBA00031027"/>
    </source>
</evidence>
<feature type="transmembrane region" description="Helical" evidence="9">
    <location>
        <begin position="448"/>
        <end position="469"/>
    </location>
</feature>
<dbReference type="Pfam" id="PF00361">
    <property type="entry name" value="Proton_antipo_M"/>
    <property type="match status" value="1"/>
</dbReference>
<keyword evidence="6 9" id="KW-0472">Membrane</keyword>
<evidence type="ECO:0000256" key="3">
    <source>
        <dbReference type="ARBA" id="ARBA00012944"/>
    </source>
</evidence>
<proteinExistence type="predicted"/>
<evidence type="ECO:0000256" key="2">
    <source>
        <dbReference type="ARBA" id="ARBA00004141"/>
    </source>
</evidence>
<dbReference type="CTD" id="4540"/>
<dbReference type="GO" id="GO:0016020">
    <property type="term" value="C:membrane"/>
    <property type="evidence" value="ECO:0007669"/>
    <property type="project" value="UniProtKB-SubCell"/>
</dbReference>
<feature type="transmembrane region" description="Helical" evidence="9">
    <location>
        <begin position="380"/>
        <end position="397"/>
    </location>
</feature>
<feature type="transmembrane region" description="Helical" evidence="9">
    <location>
        <begin position="51"/>
        <end position="71"/>
    </location>
</feature>
<evidence type="ECO:0000256" key="6">
    <source>
        <dbReference type="ARBA" id="ARBA00023136"/>
    </source>
</evidence>
<dbReference type="GO" id="GO:0003954">
    <property type="term" value="F:NADH dehydrogenase activity"/>
    <property type="evidence" value="ECO:0007669"/>
    <property type="project" value="TreeGrafter"/>
</dbReference>
<feature type="transmembrane region" description="Helical" evidence="9">
    <location>
        <begin position="259"/>
        <end position="276"/>
    </location>
</feature>
<name>A0A386JN94_9NEOP</name>
<accession>A0A386JN94</accession>
<organism evidence="11">
    <name type="scientific">Campanulotes compar</name>
    <name type="common">small pigeon louse</name>
    <dbReference type="NCBI Taxonomy" id="135595"/>
    <lineage>
        <taxon>Eukaryota</taxon>
        <taxon>Metazoa</taxon>
        <taxon>Ecdysozoa</taxon>
        <taxon>Arthropoda</taxon>
        <taxon>Hexapoda</taxon>
        <taxon>Insecta</taxon>
        <taxon>Pterygota</taxon>
        <taxon>Neoptera</taxon>
        <taxon>Paraneoptera</taxon>
        <taxon>Psocodea</taxon>
        <taxon>Troctomorpha</taxon>
        <taxon>Phthiraptera</taxon>
        <taxon>Ischnocera</taxon>
        <taxon>Philopteridae</taxon>
        <taxon>Campanulotes</taxon>
    </lineage>
</organism>
<protein>
    <recommendedName>
        <fullName evidence="3">NADH:ubiquinone reductase (H(+)-translocating)</fullName>
        <ecNumber evidence="3">7.1.1.2</ecNumber>
    </recommendedName>
    <alternativeName>
        <fullName evidence="7">NADH dehydrogenase subunit 5</fullName>
    </alternativeName>
</protein>
<dbReference type="EC" id="7.1.1.2" evidence="3"/>
<feature type="transmembrane region" description="Helical" evidence="9">
    <location>
        <begin position="409"/>
        <end position="428"/>
    </location>
</feature>
<feature type="transmembrane region" description="Helical" evidence="9">
    <location>
        <begin position="146"/>
        <end position="164"/>
    </location>
</feature>
<feature type="transmembrane region" description="Helical" evidence="9">
    <location>
        <begin position="106"/>
        <end position="125"/>
    </location>
</feature>
<evidence type="ECO:0000256" key="9">
    <source>
        <dbReference type="SAM" id="Phobius"/>
    </source>
</evidence>
<evidence type="ECO:0000313" key="11">
    <source>
        <dbReference type="EMBL" id="AYD72937.1"/>
    </source>
</evidence>
<feature type="domain" description="NADH:quinone oxidoreductase/Mrp antiporter transmembrane" evidence="10">
    <location>
        <begin position="101"/>
        <end position="374"/>
    </location>
</feature>
<feature type="transmembrane region" description="Helical" evidence="9">
    <location>
        <begin position="326"/>
        <end position="344"/>
    </location>
</feature>
<dbReference type="PANTHER" id="PTHR42829">
    <property type="entry name" value="NADH-UBIQUINONE OXIDOREDUCTASE CHAIN 5"/>
    <property type="match status" value="1"/>
</dbReference>